<evidence type="ECO:0000313" key="4">
    <source>
        <dbReference type="EMBL" id="MFC0410775.1"/>
    </source>
</evidence>
<dbReference type="InterPro" id="IPR009739">
    <property type="entry name" value="LprI-like_N"/>
</dbReference>
<evidence type="ECO:0000313" key="5">
    <source>
        <dbReference type="Proteomes" id="UP001589865"/>
    </source>
</evidence>
<gene>
    <name evidence="4" type="ORF">ACFFGY_21210</name>
</gene>
<name>A0ABV6JYG5_9PROT</name>
<evidence type="ECO:0000256" key="2">
    <source>
        <dbReference type="SAM" id="SignalP"/>
    </source>
</evidence>
<dbReference type="EMBL" id="JBHLUN010000017">
    <property type="protein sequence ID" value="MFC0410775.1"/>
    <property type="molecule type" value="Genomic_DNA"/>
</dbReference>
<feature type="domain" description="Lysozyme inhibitor LprI-like N-terminal" evidence="3">
    <location>
        <begin position="48"/>
        <end position="135"/>
    </location>
</feature>
<sequence length="154" mass="16971">MPTPICPMLPVLLVTLLLPVTAPWAQAAETPAPTPARAAPPVPESCRAAGTDATDCVERLARTEERRLDAAVEKLSSELRREPRRRQLVRSQRLWREYRDAQCDYVSLSVRQGAQPNRLGQAQCLLSETIRRNEEVAHMVPPATRGAAAAARAD</sequence>
<feature type="chain" id="PRO_5046005161" evidence="2">
    <location>
        <begin position="28"/>
        <end position="154"/>
    </location>
</feature>
<organism evidence="4 5">
    <name type="scientific">Roseomonas elaeocarpi</name>
    <dbReference type="NCBI Taxonomy" id="907779"/>
    <lineage>
        <taxon>Bacteria</taxon>
        <taxon>Pseudomonadati</taxon>
        <taxon>Pseudomonadota</taxon>
        <taxon>Alphaproteobacteria</taxon>
        <taxon>Acetobacterales</taxon>
        <taxon>Roseomonadaceae</taxon>
        <taxon>Roseomonas</taxon>
    </lineage>
</organism>
<dbReference type="RefSeq" id="WP_377046529.1">
    <property type="nucleotide sequence ID" value="NZ_JBHLUN010000017.1"/>
</dbReference>
<feature type="signal peptide" evidence="2">
    <location>
        <begin position="1"/>
        <end position="27"/>
    </location>
</feature>
<keyword evidence="5" id="KW-1185">Reference proteome</keyword>
<comment type="caution">
    <text evidence="4">The sequence shown here is derived from an EMBL/GenBank/DDBJ whole genome shotgun (WGS) entry which is preliminary data.</text>
</comment>
<dbReference type="Proteomes" id="UP001589865">
    <property type="component" value="Unassembled WGS sequence"/>
</dbReference>
<dbReference type="Pfam" id="PF07007">
    <property type="entry name" value="LprI"/>
    <property type="match status" value="1"/>
</dbReference>
<feature type="compositionally biased region" description="Pro residues" evidence="1">
    <location>
        <begin position="32"/>
        <end position="43"/>
    </location>
</feature>
<accession>A0ABV6JYG5</accession>
<feature type="region of interest" description="Disordered" evidence="1">
    <location>
        <begin position="31"/>
        <end position="50"/>
    </location>
</feature>
<protein>
    <submittedName>
        <fullName evidence="4">Lysozyme inhibitor LprI family protein</fullName>
    </submittedName>
</protein>
<dbReference type="Gene3D" id="1.20.1270.180">
    <property type="match status" value="1"/>
</dbReference>
<proteinExistence type="predicted"/>
<keyword evidence="2" id="KW-0732">Signal</keyword>
<evidence type="ECO:0000259" key="3">
    <source>
        <dbReference type="Pfam" id="PF07007"/>
    </source>
</evidence>
<reference evidence="4 5" key="1">
    <citation type="submission" date="2024-09" db="EMBL/GenBank/DDBJ databases">
        <authorList>
            <person name="Sun Q."/>
            <person name="Mori K."/>
        </authorList>
    </citation>
    <scope>NUCLEOTIDE SEQUENCE [LARGE SCALE GENOMIC DNA]</scope>
    <source>
        <strain evidence="4 5">TBRC 5777</strain>
    </source>
</reference>
<evidence type="ECO:0000256" key="1">
    <source>
        <dbReference type="SAM" id="MobiDB-lite"/>
    </source>
</evidence>